<evidence type="ECO:0000256" key="2">
    <source>
        <dbReference type="SAM" id="Phobius"/>
    </source>
</evidence>
<feature type="region of interest" description="Disordered" evidence="1">
    <location>
        <begin position="27"/>
        <end position="78"/>
    </location>
</feature>
<dbReference type="RefSeq" id="WP_310898671.1">
    <property type="nucleotide sequence ID" value="NZ_JAMQOS010000001.1"/>
</dbReference>
<gene>
    <name evidence="4" type="ORF">NDI86_01735</name>
</gene>
<evidence type="ECO:0000256" key="1">
    <source>
        <dbReference type="SAM" id="MobiDB-lite"/>
    </source>
</evidence>
<reference evidence="4 5" key="1">
    <citation type="submission" date="2022-06" db="EMBL/GenBank/DDBJ databases">
        <title>Halomicroarcula sp. a new haloarchaeum isolate from saline soil.</title>
        <authorList>
            <person name="Strakova D."/>
            <person name="Galisteo C."/>
            <person name="Sanchez-Porro C."/>
            <person name="Ventosa A."/>
        </authorList>
    </citation>
    <scope>NUCLEOTIDE SEQUENCE [LARGE SCALE GENOMIC DNA]</scope>
    <source>
        <strain evidence="4 5">S3CR25-11</strain>
    </source>
</reference>
<proteinExistence type="predicted"/>
<comment type="caution">
    <text evidence="4">The sequence shown here is derived from an EMBL/GenBank/DDBJ whole genome shotgun (WGS) entry which is preliminary data.</text>
</comment>
<protein>
    <submittedName>
        <fullName evidence="4">DUF4129 domain-containing protein</fullName>
    </submittedName>
</protein>
<sequence length="216" mass="21189">MERLVALVLAGLAVFALATVAASLDTVSTEPTVGTEEPTLVPKNESGGGGGGGGGGGTREGQRDTAAAATTPASGPASGPPLWQVAAGLGLFLVGSVAALYGLTRGTDEDGSAEGPPEPQPTAPAADRATLAEGVPATNDVYRAWGALCRAVPLDPAGQTPAAVAEAAVAAGYGAEPVAELTDTFCAIRYGDAAPTGERERRARALAAELSLEGAP</sequence>
<accession>A0ABU2FJ92</accession>
<dbReference type="Pfam" id="PF13559">
    <property type="entry name" value="DUF4129"/>
    <property type="match status" value="1"/>
</dbReference>
<keyword evidence="5" id="KW-1185">Reference proteome</keyword>
<keyword evidence="2" id="KW-0472">Membrane</keyword>
<dbReference type="InterPro" id="IPR025403">
    <property type="entry name" value="TgpA-like_C"/>
</dbReference>
<organism evidence="4 5">
    <name type="scientific">Haloarcula onubensis</name>
    <dbReference type="NCBI Taxonomy" id="2950539"/>
    <lineage>
        <taxon>Archaea</taxon>
        <taxon>Methanobacteriati</taxon>
        <taxon>Methanobacteriota</taxon>
        <taxon>Stenosarchaea group</taxon>
        <taxon>Halobacteria</taxon>
        <taxon>Halobacteriales</taxon>
        <taxon>Haloarculaceae</taxon>
        <taxon>Haloarcula</taxon>
    </lineage>
</organism>
<feature type="region of interest" description="Disordered" evidence="1">
    <location>
        <begin position="107"/>
        <end position="126"/>
    </location>
</feature>
<feature type="compositionally biased region" description="Gly residues" evidence="1">
    <location>
        <begin position="46"/>
        <end position="59"/>
    </location>
</feature>
<evidence type="ECO:0000313" key="4">
    <source>
        <dbReference type="EMBL" id="MDS0280824.1"/>
    </source>
</evidence>
<feature type="compositionally biased region" description="Low complexity" evidence="1">
    <location>
        <begin position="65"/>
        <end position="78"/>
    </location>
</feature>
<feature type="transmembrane region" description="Helical" evidence="2">
    <location>
        <begin position="82"/>
        <end position="103"/>
    </location>
</feature>
<keyword evidence="2" id="KW-0812">Transmembrane</keyword>
<dbReference type="Proteomes" id="UP001268864">
    <property type="component" value="Unassembled WGS sequence"/>
</dbReference>
<keyword evidence="2" id="KW-1133">Transmembrane helix</keyword>
<evidence type="ECO:0000259" key="3">
    <source>
        <dbReference type="Pfam" id="PF13559"/>
    </source>
</evidence>
<evidence type="ECO:0000313" key="5">
    <source>
        <dbReference type="Proteomes" id="UP001268864"/>
    </source>
</evidence>
<name>A0ABU2FJ92_9EURY</name>
<feature type="domain" description="Protein-glutamine gamma-glutamyltransferase-like C-terminal" evidence="3">
    <location>
        <begin position="143"/>
        <end position="206"/>
    </location>
</feature>
<dbReference type="EMBL" id="JAMQOS010000001">
    <property type="protein sequence ID" value="MDS0280824.1"/>
    <property type="molecule type" value="Genomic_DNA"/>
</dbReference>